<dbReference type="PROSITE" id="PS01075">
    <property type="entry name" value="ACETATE_KINASE_1"/>
    <property type="match status" value="1"/>
</dbReference>
<reference evidence="8 9" key="1">
    <citation type="submission" date="2018-11" db="EMBL/GenBank/DDBJ databases">
        <title>The genome draft of YIM 96095.</title>
        <authorList>
            <person name="Tang S.-K."/>
            <person name="Chunyu W.-X."/>
            <person name="Feng Y.-Z."/>
        </authorList>
    </citation>
    <scope>NUCLEOTIDE SEQUENCE [LARGE SCALE GENOMIC DNA]</scope>
    <source>
        <strain evidence="8 9">YIM 96095</strain>
    </source>
</reference>
<keyword evidence="5 6" id="KW-0067">ATP-binding</keyword>
<dbReference type="InterPro" id="IPR023865">
    <property type="entry name" value="Aliphatic_acid_kinase_CS"/>
</dbReference>
<dbReference type="PROSITE" id="PS01076">
    <property type="entry name" value="ACETATE_KINASE_2"/>
    <property type="match status" value="1"/>
</dbReference>
<dbReference type="PANTHER" id="PTHR21060">
    <property type="entry name" value="ACETATE KINASE"/>
    <property type="match status" value="1"/>
</dbReference>
<keyword evidence="9" id="KW-1185">Reference proteome</keyword>
<evidence type="ECO:0000256" key="2">
    <source>
        <dbReference type="ARBA" id="ARBA00022679"/>
    </source>
</evidence>
<dbReference type="InterPro" id="IPR000890">
    <property type="entry name" value="Aliphatic_acid_kin_short-chain"/>
</dbReference>
<comment type="subcellular location">
    <subcellularLocation>
        <location evidence="6">Cytoplasm</location>
    </subcellularLocation>
</comment>
<dbReference type="GO" id="GO:0008776">
    <property type="term" value="F:acetate kinase activity"/>
    <property type="evidence" value="ECO:0007669"/>
    <property type="project" value="UniProtKB-UniRule"/>
</dbReference>
<comment type="catalytic activity">
    <reaction evidence="6">
        <text>acetate + ATP = acetyl phosphate + ADP</text>
        <dbReference type="Rhea" id="RHEA:11352"/>
        <dbReference type="ChEBI" id="CHEBI:22191"/>
        <dbReference type="ChEBI" id="CHEBI:30089"/>
        <dbReference type="ChEBI" id="CHEBI:30616"/>
        <dbReference type="ChEBI" id="CHEBI:456216"/>
        <dbReference type="EC" id="2.7.2.1"/>
    </reaction>
</comment>
<evidence type="ECO:0000256" key="5">
    <source>
        <dbReference type="ARBA" id="ARBA00022840"/>
    </source>
</evidence>
<dbReference type="OrthoDB" id="9802453at2"/>
<feature type="binding site" evidence="6">
    <location>
        <position position="348"/>
    </location>
    <ligand>
        <name>Mg(2+)</name>
        <dbReference type="ChEBI" id="CHEBI:18420"/>
    </ligand>
</feature>
<comment type="pathway">
    <text evidence="6">Metabolic intermediate biosynthesis; acetyl-CoA biosynthesis; acetyl-CoA from acetate: step 1/2.</text>
</comment>
<dbReference type="Proteomes" id="UP000269198">
    <property type="component" value="Unassembled WGS sequence"/>
</dbReference>
<feature type="binding site" evidence="6">
    <location>
        <begin position="247"/>
        <end position="249"/>
    </location>
    <ligand>
        <name>ATP</name>
        <dbReference type="ChEBI" id="CHEBI:30616"/>
    </ligand>
</feature>
<dbReference type="EMBL" id="RJMB01000039">
    <property type="protein sequence ID" value="RNL80525.1"/>
    <property type="molecule type" value="Genomic_DNA"/>
</dbReference>
<comment type="cofactor">
    <cofactor evidence="6">
        <name>Mg(2+)</name>
        <dbReference type="ChEBI" id="CHEBI:18420"/>
    </cofactor>
    <cofactor evidence="6">
        <name>Mn(2+)</name>
        <dbReference type="ChEBI" id="CHEBI:29035"/>
    </cofactor>
    <text evidence="6">Mg(2+). Can also accept Mn(2+).</text>
</comment>
<dbReference type="AlphaFoldDB" id="A0A3N0DY40"/>
<feature type="binding site" evidence="6">
    <location>
        <position position="7"/>
    </location>
    <ligand>
        <name>Mg(2+)</name>
        <dbReference type="ChEBI" id="CHEBI:18420"/>
    </ligand>
</feature>
<evidence type="ECO:0000313" key="8">
    <source>
        <dbReference type="EMBL" id="RNL80525.1"/>
    </source>
</evidence>
<evidence type="ECO:0000256" key="7">
    <source>
        <dbReference type="RuleBase" id="RU003835"/>
    </source>
</evidence>
<keyword evidence="4 6" id="KW-0418">Kinase</keyword>
<sequence>MRVLVVNTGSSSVKLRLVSPEGELAGRADPPLDNETVSVERLAAEVERFDGVDAVGHRVVHGGSEFHRPTALDDGVVARLRDLTGLAPLHQPKALSGISAMRRVLPDVPHVACFDSMFHAELPPEAATYAIPREWRERYAPRRHGFHGISHSYAARRAAGMLGGDPGRLVTAHLGAGASLAAVRGGRSVDTTMGFTPLEGLVMGTRSGDVDPGLVLWLLRRVGLDPEEVGEGLEWRSGLVGLTGSADMREVVARSGDGDADATLGIAVYLHRLRAKVAAMAAALDGIDTLVFTGGVGENQPVIRAGAAAGLGFLGVGVDLEANDAAEPDVDVTASGARVRSLVVESREDLEIAREVREHARSG</sequence>
<feature type="binding site" evidence="6">
    <location>
        <begin position="295"/>
        <end position="299"/>
    </location>
    <ligand>
        <name>ATP</name>
        <dbReference type="ChEBI" id="CHEBI:30616"/>
    </ligand>
</feature>
<evidence type="ECO:0000313" key="9">
    <source>
        <dbReference type="Proteomes" id="UP000269198"/>
    </source>
</evidence>
<dbReference type="GO" id="GO:0006083">
    <property type="term" value="P:acetate metabolic process"/>
    <property type="evidence" value="ECO:0007669"/>
    <property type="project" value="TreeGrafter"/>
</dbReference>
<protein>
    <recommendedName>
        <fullName evidence="6">Acetate kinase</fullName>
        <ecNumber evidence="6">2.7.2.1</ecNumber>
    </recommendedName>
    <alternativeName>
        <fullName evidence="6">Acetokinase</fullName>
    </alternativeName>
</protein>
<accession>A0A3N0DY40</accession>
<feature type="binding site" evidence="6">
    <location>
        <position position="14"/>
    </location>
    <ligand>
        <name>ATP</name>
        <dbReference type="ChEBI" id="CHEBI:30616"/>
    </ligand>
</feature>
<feature type="site" description="Transition state stabilizer" evidence="6">
    <location>
        <position position="206"/>
    </location>
</feature>
<evidence type="ECO:0000256" key="6">
    <source>
        <dbReference type="HAMAP-Rule" id="MF_00020"/>
    </source>
</evidence>
<keyword evidence="6" id="KW-0963">Cytoplasm</keyword>
<evidence type="ECO:0000256" key="1">
    <source>
        <dbReference type="ARBA" id="ARBA00008748"/>
    </source>
</evidence>
<feature type="binding site" evidence="6">
    <location>
        <begin position="173"/>
        <end position="177"/>
    </location>
    <ligand>
        <name>ATP</name>
        <dbReference type="ChEBI" id="CHEBI:30616"/>
    </ligand>
</feature>
<dbReference type="GO" id="GO:0005524">
    <property type="term" value="F:ATP binding"/>
    <property type="evidence" value="ECO:0007669"/>
    <property type="project" value="UniProtKB-KW"/>
</dbReference>
<keyword evidence="6" id="KW-0460">Magnesium</keyword>
<dbReference type="PIRSF" id="PIRSF000722">
    <property type="entry name" value="Acetate_prop_kin"/>
    <property type="match status" value="1"/>
</dbReference>
<feature type="binding site" evidence="6">
    <location>
        <position position="58"/>
    </location>
    <ligand>
        <name>substrate</name>
    </ligand>
</feature>
<dbReference type="GO" id="GO:0005737">
    <property type="term" value="C:cytoplasm"/>
    <property type="evidence" value="ECO:0007669"/>
    <property type="project" value="UniProtKB-SubCell"/>
</dbReference>
<keyword evidence="3 6" id="KW-0547">Nucleotide-binding</keyword>
<dbReference type="RefSeq" id="WP_123203562.1">
    <property type="nucleotide sequence ID" value="NZ_RJMB01000039.1"/>
</dbReference>
<dbReference type="GO" id="GO:0006085">
    <property type="term" value="P:acetyl-CoA biosynthetic process"/>
    <property type="evidence" value="ECO:0007669"/>
    <property type="project" value="UniProtKB-UniRule"/>
</dbReference>
<dbReference type="PANTHER" id="PTHR21060:SF15">
    <property type="entry name" value="ACETATE KINASE-RELATED"/>
    <property type="match status" value="1"/>
</dbReference>
<dbReference type="InterPro" id="IPR043129">
    <property type="entry name" value="ATPase_NBD"/>
</dbReference>
<name>A0A3N0DY40_9ACTN</name>
<keyword evidence="2 6" id="KW-0808">Transferase</keyword>
<evidence type="ECO:0000256" key="4">
    <source>
        <dbReference type="ARBA" id="ARBA00022777"/>
    </source>
</evidence>
<comment type="function">
    <text evidence="6">Catalyzes the formation of acetyl phosphate from acetate and ATP. Can also catalyze the reverse reaction.</text>
</comment>
<gene>
    <name evidence="6" type="primary">ackA</name>
    <name evidence="8" type="ORF">EFW17_23140</name>
</gene>
<proteinExistence type="inferred from homology"/>
<dbReference type="InterPro" id="IPR004372">
    <property type="entry name" value="Ac/propionate_kinase"/>
</dbReference>
<dbReference type="Pfam" id="PF00871">
    <property type="entry name" value="Acetate_kinase"/>
    <property type="match status" value="1"/>
</dbReference>
<comment type="caution">
    <text evidence="8">The sequence shown here is derived from an EMBL/GenBank/DDBJ whole genome shotgun (WGS) entry which is preliminary data.</text>
</comment>
<evidence type="ECO:0000256" key="3">
    <source>
        <dbReference type="ARBA" id="ARBA00022741"/>
    </source>
</evidence>
<dbReference type="Gene3D" id="3.30.420.40">
    <property type="match status" value="2"/>
</dbReference>
<feature type="active site" description="Proton donor/acceptor" evidence="6">
    <location>
        <position position="115"/>
    </location>
</feature>
<comment type="similarity">
    <text evidence="1 6 7">Belongs to the acetokinase family.</text>
</comment>
<dbReference type="UniPathway" id="UPA00340">
    <property type="reaction ID" value="UER00458"/>
</dbReference>
<dbReference type="HAMAP" id="MF_00020">
    <property type="entry name" value="Acetate_kinase"/>
    <property type="match status" value="1"/>
</dbReference>
<keyword evidence="6" id="KW-0479">Metal-binding</keyword>
<dbReference type="SUPFAM" id="SSF53067">
    <property type="entry name" value="Actin-like ATPase domain"/>
    <property type="match status" value="2"/>
</dbReference>
<dbReference type="GO" id="GO:0000287">
    <property type="term" value="F:magnesium ion binding"/>
    <property type="evidence" value="ECO:0007669"/>
    <property type="project" value="UniProtKB-UniRule"/>
</dbReference>
<dbReference type="EC" id="2.7.2.1" evidence="6"/>
<organism evidence="8 9">
    <name type="scientific">Halostreptopolyspora alba</name>
    <dbReference type="NCBI Taxonomy" id="2487137"/>
    <lineage>
        <taxon>Bacteria</taxon>
        <taxon>Bacillati</taxon>
        <taxon>Actinomycetota</taxon>
        <taxon>Actinomycetes</taxon>
        <taxon>Streptosporangiales</taxon>
        <taxon>Nocardiopsidaceae</taxon>
        <taxon>Halostreptopolyspora</taxon>
    </lineage>
</organism>
<dbReference type="PRINTS" id="PR00471">
    <property type="entry name" value="ACETATEKNASE"/>
</dbReference>
<dbReference type="NCBIfam" id="TIGR00016">
    <property type="entry name" value="ackA"/>
    <property type="match status" value="1"/>
</dbReference>
<comment type="subunit">
    <text evidence="6">Homodimer.</text>
</comment>
<feature type="site" description="Transition state stabilizer" evidence="6">
    <location>
        <position position="147"/>
    </location>
</feature>